<dbReference type="PANTHER" id="PTHR11772:SF2">
    <property type="entry name" value="ASPARAGINE SYNTHETASE [GLUTAMINE-HYDROLYZING]"/>
    <property type="match status" value="1"/>
</dbReference>
<dbReference type="SUPFAM" id="SSF52402">
    <property type="entry name" value="Adenine nucleotide alpha hydrolases-like"/>
    <property type="match status" value="1"/>
</dbReference>
<feature type="domain" description="Asparagine synthetase" evidence="3">
    <location>
        <begin position="158"/>
        <end position="287"/>
    </location>
</feature>
<evidence type="ECO:0000256" key="2">
    <source>
        <dbReference type="ARBA" id="ARBA00022840"/>
    </source>
</evidence>
<evidence type="ECO:0000256" key="1">
    <source>
        <dbReference type="ARBA" id="ARBA00022741"/>
    </source>
</evidence>
<dbReference type="STRING" id="1839936.SBU_000536"/>
<feature type="domain" description="Asparagine synthetase" evidence="3">
    <location>
        <begin position="11"/>
        <end position="154"/>
    </location>
</feature>
<dbReference type="CDD" id="cd01991">
    <property type="entry name" value="Asn_synthase_B_C"/>
    <property type="match status" value="1"/>
</dbReference>
<dbReference type="PANTHER" id="PTHR11772">
    <property type="entry name" value="ASPARAGINE SYNTHETASE"/>
    <property type="match status" value="1"/>
</dbReference>
<dbReference type="Proteomes" id="UP000885936">
    <property type="component" value="Unassembled WGS sequence"/>
</dbReference>
<dbReference type="GO" id="GO:0005829">
    <property type="term" value="C:cytosol"/>
    <property type="evidence" value="ECO:0007669"/>
    <property type="project" value="TreeGrafter"/>
</dbReference>
<keyword evidence="5" id="KW-0436">Ligase</keyword>
<reference evidence="4" key="2">
    <citation type="journal article" date="2020" name="mSystems">
        <title>Genome- and Community-Level Interaction Insights into Carbon Utilization and Element Cycling Functions of Hydrothermarchaeota in Hydrothermal Sediment.</title>
        <authorList>
            <person name="Zhou Z."/>
            <person name="Liu Y."/>
            <person name="Xu W."/>
            <person name="Pan J."/>
            <person name="Luo Z.H."/>
            <person name="Li M."/>
        </authorList>
    </citation>
    <scope>NUCLEOTIDE SEQUENCE [LARGE SCALE GENOMIC DNA]</scope>
    <source>
        <strain evidence="4">HyVt-386</strain>
    </source>
</reference>
<keyword evidence="6" id="KW-1185">Reference proteome</keyword>
<proteinExistence type="predicted"/>
<evidence type="ECO:0000313" key="5">
    <source>
        <dbReference type="EMBL" id="OFV66569.1"/>
    </source>
</evidence>
<dbReference type="GO" id="GO:0006529">
    <property type="term" value="P:asparagine biosynthetic process"/>
    <property type="evidence" value="ECO:0007669"/>
    <property type="project" value="InterPro"/>
</dbReference>
<evidence type="ECO:0000313" key="4">
    <source>
        <dbReference type="EMBL" id="HEC57070.1"/>
    </source>
</evidence>
<dbReference type="EC" id="6.3.5.4" evidence="5"/>
<dbReference type="Gene3D" id="3.40.50.620">
    <property type="entry name" value="HUPs"/>
    <property type="match status" value="1"/>
</dbReference>
<dbReference type="InterPro" id="IPR014729">
    <property type="entry name" value="Rossmann-like_a/b/a_fold"/>
</dbReference>
<comment type="caution">
    <text evidence="5">The sequence shown here is derived from an EMBL/GenBank/DDBJ whole genome shotgun (WGS) entry which is preliminary data.</text>
</comment>
<reference evidence="5 6" key="1">
    <citation type="submission" date="2016-05" db="EMBL/GenBank/DDBJ databases">
        <title>Microbial consortia oxidize butane by reversing methanogenesis.</title>
        <authorList>
            <person name="Laso-Perez R."/>
            <person name="Richter M."/>
            <person name="Wegener G."/>
            <person name="Musat F."/>
        </authorList>
    </citation>
    <scope>NUCLEOTIDE SEQUENCE [LARGE SCALE GENOMIC DNA]</scope>
    <source>
        <strain evidence="5">BOX1</strain>
    </source>
</reference>
<dbReference type="Proteomes" id="UP000185779">
    <property type="component" value="Unassembled WGS sequence"/>
</dbReference>
<accession>A0A1F2P5J8</accession>
<dbReference type="EMBL" id="LYOR01000002">
    <property type="protein sequence ID" value="OFV66569.1"/>
    <property type="molecule type" value="Genomic_DNA"/>
</dbReference>
<name>A0A1F2P5J8_9EURY</name>
<protein>
    <submittedName>
        <fullName evidence="5">Asparagine synthase</fullName>
        <ecNumber evidence="5">6.3.5.4</ecNumber>
    </submittedName>
</protein>
<gene>
    <name evidence="4" type="ORF">ENI32_04195</name>
    <name evidence="5" type="ORF">SBU_000536</name>
</gene>
<keyword evidence="2" id="KW-0067">ATP-binding</keyword>
<organism evidence="5 6">
    <name type="scientific">Candidatus Syntropharchaeum butanivorans</name>
    <dbReference type="NCBI Taxonomy" id="1839936"/>
    <lineage>
        <taxon>Archaea</taxon>
        <taxon>Methanobacteriati</taxon>
        <taxon>Methanobacteriota</taxon>
        <taxon>Stenosarchaea group</taxon>
        <taxon>Methanomicrobia</taxon>
        <taxon>Methanosarcinales</taxon>
        <taxon>ANME-2 cluster</taxon>
        <taxon>Candidatus Syntropharchaeum</taxon>
    </lineage>
</organism>
<evidence type="ECO:0000313" key="6">
    <source>
        <dbReference type="Proteomes" id="UP000185779"/>
    </source>
</evidence>
<dbReference type="InterPro" id="IPR001962">
    <property type="entry name" value="Asn_synthase"/>
</dbReference>
<dbReference type="GO" id="GO:0005524">
    <property type="term" value="F:ATP binding"/>
    <property type="evidence" value="ECO:0007669"/>
    <property type="project" value="UniProtKB-KW"/>
</dbReference>
<dbReference type="InterPro" id="IPR050795">
    <property type="entry name" value="Asn_Synthetase"/>
</dbReference>
<keyword evidence="1" id="KW-0547">Nucleotide-binding</keyword>
<dbReference type="GO" id="GO:0004066">
    <property type="term" value="F:asparagine synthase (glutamine-hydrolyzing) activity"/>
    <property type="evidence" value="ECO:0007669"/>
    <property type="project" value="UniProtKB-EC"/>
</dbReference>
<sequence length="303" mass="34625">MSFDEAVNLYKDALIKSVKRRVRGLRESQVGVIFSGGVDSVLIAKILQDIGFDPLCYCVGHKDSKDVESALRVARDLNLKLKVTEIDKKTVRDLLPEIIDTIEMEGLLQIEVAVPMYLAARSAKEDGVRVIFTGQGADELFGGYWWYNDVVGKEGYLKLYDKLWEDLNLLYDDTLEREDKVTMTHSVEMRVPYLDRDVVRVAMRISPHLKIKNKNDSMRKWVHRRVASIIGLPDYIAYRDKDPAQSGCGIHEMIEEIAEDYFEGKKVEEVELDDKGSLYRYLDEDYGTPAALAYIEEVAKSLD</sequence>
<evidence type="ECO:0000259" key="3">
    <source>
        <dbReference type="Pfam" id="PF00733"/>
    </source>
</evidence>
<dbReference type="AlphaFoldDB" id="A0A1F2P5J8"/>
<dbReference type="EMBL" id="DRIE01000072">
    <property type="protein sequence ID" value="HEC57070.1"/>
    <property type="molecule type" value="Genomic_DNA"/>
</dbReference>
<dbReference type="Pfam" id="PF00733">
    <property type="entry name" value="Asn_synthase"/>
    <property type="match status" value="2"/>
</dbReference>